<evidence type="ECO:0000313" key="8">
    <source>
        <dbReference type="Proteomes" id="UP001443914"/>
    </source>
</evidence>
<keyword evidence="3" id="KW-0949">S-adenosyl-L-methionine</keyword>
<dbReference type="InterPro" id="IPR036388">
    <property type="entry name" value="WH-like_DNA-bd_sf"/>
</dbReference>
<dbReference type="Gene3D" id="3.40.50.150">
    <property type="entry name" value="Vaccinia Virus protein VP39"/>
    <property type="match status" value="1"/>
</dbReference>
<dbReference type="AlphaFoldDB" id="A0AAW1HL97"/>
<evidence type="ECO:0000256" key="4">
    <source>
        <dbReference type="PIRSR" id="PIRSR005739-1"/>
    </source>
</evidence>
<sequence length="356" mass="39302">MSEEQKYPGHETLATLFRPAYGFVDAMALKCAVELGIPDIIHSNSGPISLTQIASKLYVKSPDLRCLSRVMQVLTRKQIFASFNPKPDNLRENDIQYDLTPASRLLVNNNNDMNYAPVILMHNNPEMLSAFYHLSSVIKDGGVAFEKAHNCSLWEFLSGNEEINRVFHEGLACTAKIGFRVVANEYRDVFASIRSVVDVGGGTGSAVHEIVKAHPHIEAINFDLPHVIAIAPKFDGVTHVVGDMFKAIPSADAVILKSILHDWDDNDCVRILKNSRKAVPEKTGKVIIFEQLVQQEGEGPMDDIVFASDLEMIAHFGGGKERSEAQCKTLLLSAGFPRYRVISTPGLPSIIEAFVE</sequence>
<evidence type="ECO:0000313" key="7">
    <source>
        <dbReference type="EMBL" id="KAK9677056.1"/>
    </source>
</evidence>
<dbReference type="PROSITE" id="PS51683">
    <property type="entry name" value="SAM_OMT_II"/>
    <property type="match status" value="1"/>
</dbReference>
<gene>
    <name evidence="7" type="ORF">RND81_11G118900</name>
</gene>
<dbReference type="InterPro" id="IPR012967">
    <property type="entry name" value="COMT_dimerisation"/>
</dbReference>
<feature type="domain" description="O-methyltransferase C-terminal" evidence="5">
    <location>
        <begin position="131"/>
        <end position="336"/>
    </location>
</feature>
<evidence type="ECO:0000256" key="2">
    <source>
        <dbReference type="ARBA" id="ARBA00022679"/>
    </source>
</evidence>
<keyword evidence="1" id="KW-0489">Methyltransferase</keyword>
<dbReference type="PIRSF" id="PIRSF005739">
    <property type="entry name" value="O-mtase"/>
    <property type="match status" value="1"/>
</dbReference>
<organism evidence="7 8">
    <name type="scientific">Saponaria officinalis</name>
    <name type="common">Common soapwort</name>
    <name type="synonym">Lychnis saponaria</name>
    <dbReference type="NCBI Taxonomy" id="3572"/>
    <lineage>
        <taxon>Eukaryota</taxon>
        <taxon>Viridiplantae</taxon>
        <taxon>Streptophyta</taxon>
        <taxon>Embryophyta</taxon>
        <taxon>Tracheophyta</taxon>
        <taxon>Spermatophyta</taxon>
        <taxon>Magnoliopsida</taxon>
        <taxon>eudicotyledons</taxon>
        <taxon>Gunneridae</taxon>
        <taxon>Pentapetalae</taxon>
        <taxon>Caryophyllales</taxon>
        <taxon>Caryophyllaceae</taxon>
        <taxon>Caryophylleae</taxon>
        <taxon>Saponaria</taxon>
    </lineage>
</organism>
<dbReference type="SUPFAM" id="SSF46785">
    <property type="entry name" value="Winged helix' DNA-binding domain"/>
    <property type="match status" value="1"/>
</dbReference>
<dbReference type="EMBL" id="JBDFQZ010000011">
    <property type="protein sequence ID" value="KAK9677056.1"/>
    <property type="molecule type" value="Genomic_DNA"/>
</dbReference>
<feature type="domain" description="O-methyltransferase dimerisation" evidence="6">
    <location>
        <begin position="20"/>
        <end position="108"/>
    </location>
</feature>
<dbReference type="InterPro" id="IPR036390">
    <property type="entry name" value="WH_DNA-bd_sf"/>
</dbReference>
<reference evidence="7" key="1">
    <citation type="submission" date="2024-03" db="EMBL/GenBank/DDBJ databases">
        <title>WGS assembly of Saponaria officinalis var. Norfolk2.</title>
        <authorList>
            <person name="Jenkins J."/>
            <person name="Shu S."/>
            <person name="Grimwood J."/>
            <person name="Barry K."/>
            <person name="Goodstein D."/>
            <person name="Schmutz J."/>
            <person name="Leebens-Mack J."/>
            <person name="Osbourn A."/>
        </authorList>
    </citation>
    <scope>NUCLEOTIDE SEQUENCE [LARGE SCALE GENOMIC DNA]</scope>
    <source>
        <strain evidence="7">JIC</strain>
    </source>
</reference>
<name>A0AAW1HL97_SAPOF</name>
<dbReference type="InterPro" id="IPR016461">
    <property type="entry name" value="COMT-like"/>
</dbReference>
<dbReference type="GO" id="GO:0046983">
    <property type="term" value="F:protein dimerization activity"/>
    <property type="evidence" value="ECO:0007669"/>
    <property type="project" value="InterPro"/>
</dbReference>
<dbReference type="Pfam" id="PF08100">
    <property type="entry name" value="Dimerisation"/>
    <property type="match status" value="1"/>
</dbReference>
<proteinExistence type="predicted"/>
<dbReference type="Gene3D" id="1.10.10.10">
    <property type="entry name" value="Winged helix-like DNA-binding domain superfamily/Winged helix DNA-binding domain"/>
    <property type="match status" value="1"/>
</dbReference>
<keyword evidence="2" id="KW-0808">Transferase</keyword>
<dbReference type="PANTHER" id="PTHR11746">
    <property type="entry name" value="O-METHYLTRANSFERASE"/>
    <property type="match status" value="1"/>
</dbReference>
<accession>A0AAW1HL97</accession>
<dbReference type="SUPFAM" id="SSF53335">
    <property type="entry name" value="S-adenosyl-L-methionine-dependent methyltransferases"/>
    <property type="match status" value="1"/>
</dbReference>
<dbReference type="GO" id="GO:0008171">
    <property type="term" value="F:O-methyltransferase activity"/>
    <property type="evidence" value="ECO:0007669"/>
    <property type="project" value="InterPro"/>
</dbReference>
<dbReference type="Proteomes" id="UP001443914">
    <property type="component" value="Unassembled WGS sequence"/>
</dbReference>
<feature type="active site" description="Proton acceptor" evidence="4">
    <location>
        <position position="261"/>
    </location>
</feature>
<comment type="caution">
    <text evidence="7">The sequence shown here is derived from an EMBL/GenBank/DDBJ whole genome shotgun (WGS) entry which is preliminary data.</text>
</comment>
<evidence type="ECO:0000256" key="3">
    <source>
        <dbReference type="ARBA" id="ARBA00022691"/>
    </source>
</evidence>
<evidence type="ECO:0000259" key="6">
    <source>
        <dbReference type="Pfam" id="PF08100"/>
    </source>
</evidence>
<evidence type="ECO:0000256" key="1">
    <source>
        <dbReference type="ARBA" id="ARBA00022603"/>
    </source>
</evidence>
<dbReference type="GO" id="GO:0032259">
    <property type="term" value="P:methylation"/>
    <property type="evidence" value="ECO:0007669"/>
    <property type="project" value="UniProtKB-KW"/>
</dbReference>
<evidence type="ECO:0000259" key="5">
    <source>
        <dbReference type="Pfam" id="PF00891"/>
    </source>
</evidence>
<keyword evidence="8" id="KW-1185">Reference proteome</keyword>
<protein>
    <submittedName>
        <fullName evidence="7">Uncharacterized protein</fullName>
    </submittedName>
</protein>
<dbReference type="CDD" id="cd02440">
    <property type="entry name" value="AdoMet_MTases"/>
    <property type="match status" value="1"/>
</dbReference>
<dbReference type="InterPro" id="IPR029063">
    <property type="entry name" value="SAM-dependent_MTases_sf"/>
</dbReference>
<dbReference type="Pfam" id="PF00891">
    <property type="entry name" value="Methyltransf_2"/>
    <property type="match status" value="1"/>
</dbReference>
<dbReference type="InterPro" id="IPR001077">
    <property type="entry name" value="COMT_C"/>
</dbReference>